<sequence>MSPFLRADSQDIREVLADGAVQVLTKRGADGVNVAALARWMGITRQALSERLWDADGPRSRIIRLTVATFGERWLGWTAAALLSDPPVPALPAGPEEAHGVRVWIALAELARGEDAVGKPDPLGVVGRVRRDERDDLRHRLADWLRAYPADDDVDELLALAEGLRAALVAPSPTVSLDAARRILVRRLDAIRQATPAAHPPRSA</sequence>
<dbReference type="EMBL" id="BAABAH010000001">
    <property type="protein sequence ID" value="GAA3802038.1"/>
    <property type="molecule type" value="Genomic_DNA"/>
</dbReference>
<name>A0ABP7HWI1_9ACTN</name>
<dbReference type="SUPFAM" id="SSF46689">
    <property type="entry name" value="Homeodomain-like"/>
    <property type="match status" value="1"/>
</dbReference>
<evidence type="ECO:0008006" key="3">
    <source>
        <dbReference type="Google" id="ProtNLM"/>
    </source>
</evidence>
<proteinExistence type="predicted"/>
<evidence type="ECO:0000313" key="1">
    <source>
        <dbReference type="EMBL" id="GAA3802038.1"/>
    </source>
</evidence>
<protein>
    <recommendedName>
        <fullName evidence="3">XRE family transcriptional regulator</fullName>
    </recommendedName>
</protein>
<organism evidence="1 2">
    <name type="scientific">Nocardioides panacisoli</name>
    <dbReference type="NCBI Taxonomy" id="627624"/>
    <lineage>
        <taxon>Bacteria</taxon>
        <taxon>Bacillati</taxon>
        <taxon>Actinomycetota</taxon>
        <taxon>Actinomycetes</taxon>
        <taxon>Propionibacteriales</taxon>
        <taxon>Nocardioidaceae</taxon>
        <taxon>Nocardioides</taxon>
    </lineage>
</organism>
<keyword evidence="2" id="KW-1185">Reference proteome</keyword>
<dbReference type="Proteomes" id="UP001501821">
    <property type="component" value="Unassembled WGS sequence"/>
</dbReference>
<comment type="caution">
    <text evidence="1">The sequence shown here is derived from an EMBL/GenBank/DDBJ whole genome shotgun (WGS) entry which is preliminary data.</text>
</comment>
<accession>A0ABP7HWI1</accession>
<dbReference type="RefSeq" id="WP_344771831.1">
    <property type="nucleotide sequence ID" value="NZ_BAABAH010000001.1"/>
</dbReference>
<gene>
    <name evidence="1" type="ORF">GCM10022242_01330</name>
</gene>
<dbReference type="InterPro" id="IPR009057">
    <property type="entry name" value="Homeodomain-like_sf"/>
</dbReference>
<evidence type="ECO:0000313" key="2">
    <source>
        <dbReference type="Proteomes" id="UP001501821"/>
    </source>
</evidence>
<reference evidence="2" key="1">
    <citation type="journal article" date="2019" name="Int. J. Syst. Evol. Microbiol.">
        <title>The Global Catalogue of Microorganisms (GCM) 10K type strain sequencing project: providing services to taxonomists for standard genome sequencing and annotation.</title>
        <authorList>
            <consortium name="The Broad Institute Genomics Platform"/>
            <consortium name="The Broad Institute Genome Sequencing Center for Infectious Disease"/>
            <person name="Wu L."/>
            <person name="Ma J."/>
        </authorList>
    </citation>
    <scope>NUCLEOTIDE SEQUENCE [LARGE SCALE GENOMIC DNA]</scope>
    <source>
        <strain evidence="2">JCM 16953</strain>
    </source>
</reference>